<evidence type="ECO:0000256" key="4">
    <source>
        <dbReference type="ARBA" id="ARBA00022801"/>
    </source>
</evidence>
<comment type="similarity">
    <text evidence="5">Belongs to the PINc/VapC protein family.</text>
</comment>
<dbReference type="GO" id="GO:0004540">
    <property type="term" value="F:RNA nuclease activity"/>
    <property type="evidence" value="ECO:0007669"/>
    <property type="project" value="InterPro"/>
</dbReference>
<sequence>MSGFAFDANIMIDALAGFPPARAEIQRAVEYGSRAWISRMAWIEVLSKGSDAIVRDALAFLDRFGLDEIDDEISLRAAALRRDRPRLKSPDAIILASAQIRGRVLVTRNTRDFPAEMPGIRVPYTL</sequence>
<dbReference type="InterPro" id="IPR022907">
    <property type="entry name" value="VapC_family"/>
</dbReference>
<evidence type="ECO:0000313" key="8">
    <source>
        <dbReference type="Proteomes" id="UP000515292"/>
    </source>
</evidence>
<dbReference type="GO" id="GO:0016787">
    <property type="term" value="F:hydrolase activity"/>
    <property type="evidence" value="ECO:0007669"/>
    <property type="project" value="UniProtKB-KW"/>
</dbReference>
<keyword evidence="5" id="KW-0460">Magnesium</keyword>
<keyword evidence="4 5" id="KW-0378">Hydrolase</keyword>
<proteinExistence type="inferred from homology"/>
<dbReference type="InterPro" id="IPR029060">
    <property type="entry name" value="PIN-like_dom_sf"/>
</dbReference>
<evidence type="ECO:0000256" key="3">
    <source>
        <dbReference type="ARBA" id="ARBA00022723"/>
    </source>
</evidence>
<evidence type="ECO:0000259" key="6">
    <source>
        <dbReference type="Pfam" id="PF01850"/>
    </source>
</evidence>
<dbReference type="GO" id="GO:0000287">
    <property type="term" value="F:magnesium ion binding"/>
    <property type="evidence" value="ECO:0007669"/>
    <property type="project" value="UniProtKB-UniRule"/>
</dbReference>
<feature type="binding site" evidence="5">
    <location>
        <position position="91"/>
    </location>
    <ligand>
        <name>Mg(2+)</name>
        <dbReference type="ChEBI" id="CHEBI:18420"/>
    </ligand>
</feature>
<dbReference type="KEGG" id="sand:H3309_06545"/>
<dbReference type="InterPro" id="IPR002716">
    <property type="entry name" value="PIN_dom"/>
</dbReference>
<dbReference type="EC" id="3.1.-.-" evidence="5"/>
<keyword evidence="2 5" id="KW-0540">Nuclease</keyword>
<dbReference type="HAMAP" id="MF_00265">
    <property type="entry name" value="VapC_Nob1"/>
    <property type="match status" value="1"/>
</dbReference>
<organism evidence="7 8">
    <name type="scientific">Sandaracinobacteroides saxicola</name>
    <dbReference type="NCBI Taxonomy" id="2759707"/>
    <lineage>
        <taxon>Bacteria</taxon>
        <taxon>Pseudomonadati</taxon>
        <taxon>Pseudomonadota</taxon>
        <taxon>Alphaproteobacteria</taxon>
        <taxon>Sphingomonadales</taxon>
        <taxon>Sphingosinicellaceae</taxon>
        <taxon>Sandaracinobacteroides</taxon>
    </lineage>
</organism>
<comment type="function">
    <text evidence="5">Toxic component of a toxin-antitoxin (TA) system. An RNase.</text>
</comment>
<accession>A0A7G5IL70</accession>
<reference evidence="7 8" key="1">
    <citation type="submission" date="2020-07" db="EMBL/GenBank/DDBJ databases">
        <title>Complete genome sequence for Sandaracinobacter sp. M6.</title>
        <authorList>
            <person name="Tang Y."/>
            <person name="Liu Q."/>
            <person name="Guo Z."/>
            <person name="Lei P."/>
            <person name="Huang B."/>
        </authorList>
    </citation>
    <scope>NUCLEOTIDE SEQUENCE [LARGE SCALE GENOMIC DNA]</scope>
    <source>
        <strain evidence="7 8">M6</strain>
    </source>
</reference>
<keyword evidence="5" id="KW-0800">Toxin</keyword>
<evidence type="ECO:0000256" key="5">
    <source>
        <dbReference type="HAMAP-Rule" id="MF_00265"/>
    </source>
</evidence>
<protein>
    <recommendedName>
        <fullName evidence="5">Ribonuclease VapC</fullName>
        <shortName evidence="5">RNase VapC</shortName>
        <ecNumber evidence="5">3.1.-.-</ecNumber>
    </recommendedName>
    <alternativeName>
        <fullName evidence="5">Toxin VapC</fullName>
    </alternativeName>
</protein>
<dbReference type="EMBL" id="CP059851">
    <property type="protein sequence ID" value="QMW24112.1"/>
    <property type="molecule type" value="Genomic_DNA"/>
</dbReference>
<comment type="cofactor">
    <cofactor evidence="5">
        <name>Mg(2+)</name>
        <dbReference type="ChEBI" id="CHEBI:18420"/>
    </cofactor>
</comment>
<feature type="binding site" evidence="5">
    <location>
        <position position="7"/>
    </location>
    <ligand>
        <name>Mg(2+)</name>
        <dbReference type="ChEBI" id="CHEBI:18420"/>
    </ligand>
</feature>
<dbReference type="GO" id="GO:0090729">
    <property type="term" value="F:toxin activity"/>
    <property type="evidence" value="ECO:0007669"/>
    <property type="project" value="UniProtKB-KW"/>
</dbReference>
<evidence type="ECO:0000313" key="7">
    <source>
        <dbReference type="EMBL" id="QMW24112.1"/>
    </source>
</evidence>
<dbReference type="Gene3D" id="3.40.50.1010">
    <property type="entry name" value="5'-nuclease"/>
    <property type="match status" value="1"/>
</dbReference>
<evidence type="ECO:0000256" key="1">
    <source>
        <dbReference type="ARBA" id="ARBA00022649"/>
    </source>
</evidence>
<name>A0A7G5IL70_9SPHN</name>
<keyword evidence="8" id="KW-1185">Reference proteome</keyword>
<gene>
    <name evidence="5" type="primary">vapC</name>
    <name evidence="7" type="ORF">H3309_06545</name>
</gene>
<dbReference type="RefSeq" id="WP_182297935.1">
    <property type="nucleotide sequence ID" value="NZ_CP059851.1"/>
</dbReference>
<dbReference type="Proteomes" id="UP000515292">
    <property type="component" value="Chromosome"/>
</dbReference>
<dbReference type="AlphaFoldDB" id="A0A7G5IL70"/>
<keyword evidence="1 5" id="KW-1277">Toxin-antitoxin system</keyword>
<feature type="domain" description="PIN" evidence="6">
    <location>
        <begin position="6"/>
        <end position="111"/>
    </location>
</feature>
<keyword evidence="3 5" id="KW-0479">Metal-binding</keyword>
<evidence type="ECO:0000256" key="2">
    <source>
        <dbReference type="ARBA" id="ARBA00022722"/>
    </source>
</evidence>
<dbReference type="Pfam" id="PF01850">
    <property type="entry name" value="PIN"/>
    <property type="match status" value="1"/>
</dbReference>
<dbReference type="SUPFAM" id="SSF88723">
    <property type="entry name" value="PIN domain-like"/>
    <property type="match status" value="1"/>
</dbReference>